<feature type="compositionally biased region" description="Low complexity" evidence="2">
    <location>
        <begin position="103"/>
        <end position="114"/>
    </location>
</feature>
<keyword evidence="1" id="KW-0175">Coiled coil</keyword>
<name>A0AAN7GWF3_9PEZI</name>
<proteinExistence type="predicted"/>
<protein>
    <submittedName>
        <fullName evidence="3">Uncharacterized protein</fullName>
    </submittedName>
</protein>
<evidence type="ECO:0000256" key="2">
    <source>
        <dbReference type="SAM" id="MobiDB-lite"/>
    </source>
</evidence>
<reference evidence="3" key="1">
    <citation type="journal article" date="2023" name="Mol. Phylogenet. Evol.">
        <title>Genome-scale phylogeny and comparative genomics of the fungal order Sordariales.</title>
        <authorList>
            <person name="Hensen N."/>
            <person name="Bonometti L."/>
            <person name="Westerberg I."/>
            <person name="Brannstrom I.O."/>
            <person name="Guillou S."/>
            <person name="Cros-Aarteil S."/>
            <person name="Calhoun S."/>
            <person name="Haridas S."/>
            <person name="Kuo A."/>
            <person name="Mondo S."/>
            <person name="Pangilinan J."/>
            <person name="Riley R."/>
            <person name="LaButti K."/>
            <person name="Andreopoulos B."/>
            <person name="Lipzen A."/>
            <person name="Chen C."/>
            <person name="Yan M."/>
            <person name="Daum C."/>
            <person name="Ng V."/>
            <person name="Clum A."/>
            <person name="Steindorff A."/>
            <person name="Ohm R.A."/>
            <person name="Martin F."/>
            <person name="Silar P."/>
            <person name="Natvig D.O."/>
            <person name="Lalanne C."/>
            <person name="Gautier V."/>
            <person name="Ament-Velasquez S.L."/>
            <person name="Kruys A."/>
            <person name="Hutchinson M.I."/>
            <person name="Powell A.J."/>
            <person name="Barry K."/>
            <person name="Miller A.N."/>
            <person name="Grigoriev I.V."/>
            <person name="Debuchy R."/>
            <person name="Gladieux P."/>
            <person name="Hiltunen Thoren M."/>
            <person name="Johannesson H."/>
        </authorList>
    </citation>
    <scope>NUCLEOTIDE SEQUENCE</scope>
    <source>
        <strain evidence="3">CBS 990.96</strain>
    </source>
</reference>
<feature type="coiled-coil region" evidence="1">
    <location>
        <begin position="51"/>
        <end position="78"/>
    </location>
</feature>
<keyword evidence="4" id="KW-1185">Reference proteome</keyword>
<gene>
    <name evidence="3" type="ORF">QBC38DRAFT_456987</name>
</gene>
<evidence type="ECO:0000313" key="4">
    <source>
        <dbReference type="Proteomes" id="UP001301958"/>
    </source>
</evidence>
<sequence>MFCTDRLKRLIGGLYLHISDQKEVEEAHIQNMQSLNRPTNILSESDQQYILGETQQQLETTQAIIGNLNQQLDEAISQWCSLPSAERETNELPWPGFPGPPADDSCSSSSSSDYSSDESESDEPQQHNLADELSQAVPSWRPRNSLDFWADPMYVPNFWQYQLGDRDLWTEVPSGRAQDDIEYSRPISPKTVEDFTWDCSGSLGGEEDVAWTAGPSGGNGAGCYEGWI</sequence>
<comment type="caution">
    <text evidence="3">The sequence shown here is derived from an EMBL/GenBank/DDBJ whole genome shotgun (WGS) entry which is preliminary data.</text>
</comment>
<reference evidence="3" key="2">
    <citation type="submission" date="2023-05" db="EMBL/GenBank/DDBJ databases">
        <authorList>
            <consortium name="Lawrence Berkeley National Laboratory"/>
            <person name="Steindorff A."/>
            <person name="Hensen N."/>
            <person name="Bonometti L."/>
            <person name="Westerberg I."/>
            <person name="Brannstrom I.O."/>
            <person name="Guillou S."/>
            <person name="Cros-Aarteil S."/>
            <person name="Calhoun S."/>
            <person name="Haridas S."/>
            <person name="Kuo A."/>
            <person name="Mondo S."/>
            <person name="Pangilinan J."/>
            <person name="Riley R."/>
            <person name="Labutti K."/>
            <person name="Andreopoulos B."/>
            <person name="Lipzen A."/>
            <person name="Chen C."/>
            <person name="Yanf M."/>
            <person name="Daum C."/>
            <person name="Ng V."/>
            <person name="Clum A."/>
            <person name="Ohm R."/>
            <person name="Martin F."/>
            <person name="Silar P."/>
            <person name="Natvig D."/>
            <person name="Lalanne C."/>
            <person name="Gautier V."/>
            <person name="Ament-Velasquez S.L."/>
            <person name="Kruys A."/>
            <person name="Hutchinson M.I."/>
            <person name="Powell A.J."/>
            <person name="Barry K."/>
            <person name="Miller A.N."/>
            <person name="Grigoriev I.V."/>
            <person name="Debuchy R."/>
            <person name="Gladieux P."/>
            <person name="Thoren M.H."/>
            <person name="Johannesson H."/>
        </authorList>
    </citation>
    <scope>NUCLEOTIDE SEQUENCE</scope>
    <source>
        <strain evidence="3">CBS 990.96</strain>
    </source>
</reference>
<organism evidence="3 4">
    <name type="scientific">Podospora fimiseda</name>
    <dbReference type="NCBI Taxonomy" id="252190"/>
    <lineage>
        <taxon>Eukaryota</taxon>
        <taxon>Fungi</taxon>
        <taxon>Dikarya</taxon>
        <taxon>Ascomycota</taxon>
        <taxon>Pezizomycotina</taxon>
        <taxon>Sordariomycetes</taxon>
        <taxon>Sordariomycetidae</taxon>
        <taxon>Sordariales</taxon>
        <taxon>Podosporaceae</taxon>
        <taxon>Podospora</taxon>
    </lineage>
</organism>
<dbReference type="EMBL" id="MU865360">
    <property type="protein sequence ID" value="KAK4225768.1"/>
    <property type="molecule type" value="Genomic_DNA"/>
</dbReference>
<feature type="region of interest" description="Disordered" evidence="2">
    <location>
        <begin position="89"/>
        <end position="136"/>
    </location>
</feature>
<dbReference type="AlphaFoldDB" id="A0AAN7GWF3"/>
<dbReference type="Proteomes" id="UP001301958">
    <property type="component" value="Unassembled WGS sequence"/>
</dbReference>
<accession>A0AAN7GWF3</accession>
<evidence type="ECO:0000256" key="1">
    <source>
        <dbReference type="SAM" id="Coils"/>
    </source>
</evidence>
<evidence type="ECO:0000313" key="3">
    <source>
        <dbReference type="EMBL" id="KAK4225768.1"/>
    </source>
</evidence>